<dbReference type="CDD" id="cd09511">
    <property type="entry name" value="SAM_CNK1_2_3-suppressor"/>
    <property type="match status" value="1"/>
</dbReference>
<dbReference type="InterPro" id="IPR001478">
    <property type="entry name" value="PDZ"/>
</dbReference>
<evidence type="ECO:0000256" key="2">
    <source>
        <dbReference type="ARBA" id="ARBA00022553"/>
    </source>
</evidence>
<dbReference type="PROSITE" id="PS50003">
    <property type="entry name" value="PH_DOMAIN"/>
    <property type="match status" value="1"/>
</dbReference>
<dbReference type="AlphaFoldDB" id="A0A9Q9XKQ3"/>
<feature type="compositionally biased region" description="Acidic residues" evidence="3">
    <location>
        <begin position="736"/>
        <end position="757"/>
    </location>
</feature>
<reference evidence="8" key="1">
    <citation type="submission" date="2025-08" db="UniProtKB">
        <authorList>
            <consortium name="RefSeq"/>
        </authorList>
    </citation>
    <scope>IDENTIFICATION</scope>
    <source>
        <tissue evidence="8">Muscle</tissue>
    </source>
</reference>
<dbReference type="RefSeq" id="XP_042603395.1">
    <property type="nucleotide sequence ID" value="XM_042747461.1"/>
</dbReference>
<dbReference type="CDD" id="cd06748">
    <property type="entry name" value="PDZ_CNK1_2_3-like"/>
    <property type="match status" value="1"/>
</dbReference>
<feature type="compositionally biased region" description="Polar residues" evidence="3">
    <location>
        <begin position="313"/>
        <end position="329"/>
    </location>
</feature>
<dbReference type="InterPro" id="IPR017874">
    <property type="entry name" value="CRIC_domain"/>
</dbReference>
<feature type="domain" description="PH" evidence="4">
    <location>
        <begin position="634"/>
        <end position="733"/>
    </location>
</feature>
<feature type="region of interest" description="Disordered" evidence="3">
    <location>
        <begin position="298"/>
        <end position="335"/>
    </location>
</feature>
<dbReference type="GO" id="GO:0005737">
    <property type="term" value="C:cytoplasm"/>
    <property type="evidence" value="ECO:0007669"/>
    <property type="project" value="InterPro"/>
</dbReference>
<dbReference type="Pfam" id="PF10534">
    <property type="entry name" value="CRIC_ras_sig"/>
    <property type="match status" value="1"/>
</dbReference>
<protein>
    <submittedName>
        <fullName evidence="8">Connector enhancer of kinase suppressor of ras 3-like</fullName>
    </submittedName>
</protein>
<dbReference type="OrthoDB" id="74412at2759"/>
<feature type="region of interest" description="Disordered" evidence="3">
    <location>
        <begin position="389"/>
        <end position="439"/>
    </location>
</feature>
<dbReference type="PROSITE" id="PS50106">
    <property type="entry name" value="PDZ"/>
    <property type="match status" value="1"/>
</dbReference>
<evidence type="ECO:0000256" key="3">
    <source>
        <dbReference type="SAM" id="MobiDB-lite"/>
    </source>
</evidence>
<dbReference type="Pfam" id="PF06663">
    <property type="entry name" value="CNK2_3_dom"/>
    <property type="match status" value="1"/>
</dbReference>
<feature type="compositionally biased region" description="Polar residues" evidence="3">
    <location>
        <begin position="797"/>
        <end position="815"/>
    </location>
</feature>
<dbReference type="PROSITE" id="PS50105">
    <property type="entry name" value="SAM_DOMAIN"/>
    <property type="match status" value="1"/>
</dbReference>
<dbReference type="GO" id="GO:0016020">
    <property type="term" value="C:membrane"/>
    <property type="evidence" value="ECO:0007669"/>
    <property type="project" value="InterPro"/>
</dbReference>
<name>A0A9Q9XKQ3_CYPCA</name>
<accession>A0A9Q9XKQ3</accession>
<sequence length="969" mass="109047">MEPITKWTPTQVVDWIRGLDDSLQQYVPHFERKKISGEQLLKISHQDLEELTMTRVGHQELILEAVDLLCALNCGVETDNLKTLVGQMRAASNNLHNCASERRKNPTYDGGSPNKPPNVFLTAVVELIGAAKGMLAWLDRSPLTGISDFTSIKNKIIQLCLELTTTVQKDCTVFEMEEKILEVSSVLTGICDSTMRMTSDPLKSQMTCLEEVTITDIKAAEGMGIYIKSTYDGLHVITGTTENSPADRTQRIHAGDEVIQVNRQTVVGWQLKNLVEKLREDPQNVTLMVKKRPSGTCSFTPAPLKNMRWRPPVTQSPSYEPAAQSSRNPVQIKRPEKPAILDLYIPPPPSMPYSPRDAETREYAAVKMRPKGSESPNSSLDLASRRRSNISDYNSKPSVNPAEVAAPKARLRQRTPSRGKPRPMSMPVDTCLSVSDSPSRPWALGRKGDEILHRYLSNEQIPTISEESPCYPLPYRPTGERQLVRGVDHIRGSQCFINADLHSSATIPYQEAVARKPAAKSSKRRPSEASVFSSWIARLKLLTHRLPRASRGASQTLAAMSASGIFRGIKHLQVFTCWLQLVEDIFLLFSYLKAAEVNQKSRTESYPLQDFAAERFQGDDVMSRRKVSVKDLGQGDCQGWLYKRRESKGLLGWRWKKFWFVLKKCSLYWYTSDMAEKAEGYINLRDFTIEQATECKKKFAMKASHLDMLTLYFAAENIKDMNKWLAKLTQASNEPEPTDSTDGECYSEESDDEDEADTAEVCVEYMDQLTPGSLHGCLPPPRSSSSPCQDSFPLDSQACNRTETQSADSESWQELSSEEDPIQKIQEFKGSDCPPSDEMEMLYLHLKQVSLSPTGALQPTTKHDFRSSFIRRCKNESINEKLHLIRALNSTLKAKEADLQAIEQVLSEPSLSACKYRQWRDANVLLLQEIGEKHKRAVEPQAQEALVQTQPQCQSLFSTAIKVYTETSL</sequence>
<dbReference type="SMR" id="A0A9Q9XKQ3"/>
<dbReference type="PANTHER" id="PTHR12844:SF17">
    <property type="entry name" value="CONNECTOR ENHANCER OF KINASE SUPPRESSOR OF RAS 3"/>
    <property type="match status" value="1"/>
</dbReference>
<feature type="compositionally biased region" description="Basic residues" evidence="3">
    <location>
        <begin position="409"/>
        <end position="421"/>
    </location>
</feature>
<dbReference type="GeneID" id="109113278"/>
<dbReference type="InterPro" id="IPR049628">
    <property type="entry name" value="CNK1-3_SAM"/>
</dbReference>
<proteinExistence type="inferred from homology"/>
<evidence type="ECO:0000259" key="5">
    <source>
        <dbReference type="PROSITE" id="PS50105"/>
    </source>
</evidence>
<comment type="similarity">
    <text evidence="1">Belongs to the CNKSR family.</text>
</comment>
<dbReference type="Proteomes" id="UP001155660">
    <property type="component" value="Chromosome B20"/>
</dbReference>
<dbReference type="FunFam" id="2.30.42.10:FF:000060">
    <property type="entry name" value="Connector enhancer of kinase suppressor of Ras 2"/>
    <property type="match status" value="1"/>
</dbReference>
<dbReference type="SMART" id="SM00228">
    <property type="entry name" value="PDZ"/>
    <property type="match status" value="1"/>
</dbReference>
<evidence type="ECO:0000256" key="1">
    <source>
        <dbReference type="ARBA" id="ARBA00009498"/>
    </source>
</evidence>
<evidence type="ECO:0000259" key="7">
    <source>
        <dbReference type="PROSITE" id="PS51290"/>
    </source>
</evidence>
<dbReference type="Pfam" id="PF00536">
    <property type="entry name" value="SAM_1"/>
    <property type="match status" value="1"/>
</dbReference>
<dbReference type="FunFam" id="1.10.150.50:FF:000019">
    <property type="entry name" value="Connector enhancer of kinase suppressor of Ras 2"/>
    <property type="match status" value="1"/>
</dbReference>
<dbReference type="InterPro" id="IPR010599">
    <property type="entry name" value="CNK2/3_dom"/>
</dbReference>
<evidence type="ECO:0000259" key="6">
    <source>
        <dbReference type="PROSITE" id="PS50106"/>
    </source>
</evidence>
<dbReference type="SMART" id="SM00233">
    <property type="entry name" value="PH"/>
    <property type="match status" value="1"/>
</dbReference>
<dbReference type="InterPro" id="IPR001660">
    <property type="entry name" value="SAM"/>
</dbReference>
<dbReference type="Pfam" id="PF00595">
    <property type="entry name" value="PDZ"/>
    <property type="match status" value="1"/>
</dbReference>
<organism evidence="8">
    <name type="scientific">Cyprinus carpio</name>
    <name type="common">Common carp</name>
    <dbReference type="NCBI Taxonomy" id="7962"/>
    <lineage>
        <taxon>Eukaryota</taxon>
        <taxon>Metazoa</taxon>
        <taxon>Chordata</taxon>
        <taxon>Craniata</taxon>
        <taxon>Vertebrata</taxon>
        <taxon>Euteleostomi</taxon>
        <taxon>Actinopterygii</taxon>
        <taxon>Neopterygii</taxon>
        <taxon>Teleostei</taxon>
        <taxon>Ostariophysi</taxon>
        <taxon>Cypriniformes</taxon>
        <taxon>Cyprinidae</taxon>
        <taxon>Cyprininae</taxon>
        <taxon>Cyprinus</taxon>
    </lineage>
</organism>
<feature type="region of interest" description="Disordered" evidence="3">
    <location>
        <begin position="730"/>
        <end position="757"/>
    </location>
</feature>
<keyword evidence="2" id="KW-0597">Phosphoprotein</keyword>
<dbReference type="GO" id="GO:0009966">
    <property type="term" value="P:regulation of signal transduction"/>
    <property type="evidence" value="ECO:0007669"/>
    <property type="project" value="InterPro"/>
</dbReference>
<dbReference type="PROSITE" id="PS51290">
    <property type="entry name" value="CRIC"/>
    <property type="match status" value="1"/>
</dbReference>
<evidence type="ECO:0000259" key="4">
    <source>
        <dbReference type="PROSITE" id="PS50003"/>
    </source>
</evidence>
<evidence type="ECO:0000313" key="8">
    <source>
        <dbReference type="RefSeq" id="XP_042603395.1"/>
    </source>
</evidence>
<dbReference type="CDD" id="cd01260">
    <property type="entry name" value="PH_CNK_mammalian-like"/>
    <property type="match status" value="1"/>
</dbReference>
<dbReference type="SMART" id="SM00454">
    <property type="entry name" value="SAM"/>
    <property type="match status" value="1"/>
</dbReference>
<feature type="region of interest" description="Disordered" evidence="3">
    <location>
        <begin position="773"/>
        <end position="831"/>
    </location>
</feature>
<feature type="domain" description="SAM" evidence="5">
    <location>
        <begin position="7"/>
        <end position="72"/>
    </location>
</feature>
<feature type="domain" description="PDZ" evidence="6">
    <location>
        <begin position="211"/>
        <end position="293"/>
    </location>
</feature>
<dbReference type="InterPro" id="IPR001849">
    <property type="entry name" value="PH_domain"/>
</dbReference>
<dbReference type="PANTHER" id="PTHR12844">
    <property type="entry name" value="CONNECTOR ENCHANCER OF KINASE SUPPRESSOR OF RAS"/>
    <property type="match status" value="1"/>
</dbReference>
<dbReference type="Pfam" id="PF00169">
    <property type="entry name" value="PH"/>
    <property type="match status" value="1"/>
</dbReference>
<dbReference type="InterPro" id="IPR051566">
    <property type="entry name" value="CNKSR"/>
</dbReference>
<gene>
    <name evidence="8" type="primary">LOC109113278</name>
</gene>
<dbReference type="KEGG" id="ccar:109113278"/>
<feature type="domain" description="CRIC" evidence="7">
    <location>
        <begin position="80"/>
        <end position="174"/>
    </location>
</feature>